<keyword evidence="3" id="KW-0288">FMN</keyword>
<evidence type="ECO:0000259" key="6">
    <source>
        <dbReference type="SMART" id="SM00903"/>
    </source>
</evidence>
<reference evidence="8" key="1">
    <citation type="journal article" date="2013" name="Genome Announc.">
        <title>Draft genome sequence of the ascomycete Phaeoacremonium aleophilum strain UCR-PA7, a causal agent of the esca disease complex in grapevines.</title>
        <authorList>
            <person name="Blanco-Ulate B."/>
            <person name="Rolshausen P."/>
            <person name="Cantu D."/>
        </authorList>
    </citation>
    <scope>NUCLEOTIDE SEQUENCE [LARGE SCALE GENOMIC DNA]</scope>
    <source>
        <strain evidence="8">UCR-PA7</strain>
    </source>
</reference>
<feature type="compositionally biased region" description="Basic and acidic residues" evidence="5">
    <location>
        <begin position="8"/>
        <end position="28"/>
    </location>
</feature>
<feature type="region of interest" description="Disordered" evidence="5">
    <location>
        <begin position="304"/>
        <end position="324"/>
    </location>
</feature>
<evidence type="ECO:0000256" key="1">
    <source>
        <dbReference type="ARBA" id="ARBA00001917"/>
    </source>
</evidence>
<evidence type="ECO:0000256" key="4">
    <source>
        <dbReference type="ARBA" id="ARBA00038054"/>
    </source>
</evidence>
<evidence type="ECO:0000256" key="3">
    <source>
        <dbReference type="ARBA" id="ARBA00022643"/>
    </source>
</evidence>
<evidence type="ECO:0000256" key="2">
    <source>
        <dbReference type="ARBA" id="ARBA00022630"/>
    </source>
</evidence>
<feature type="region of interest" description="Disordered" evidence="5">
    <location>
        <begin position="1"/>
        <end position="28"/>
    </location>
</feature>
<dbReference type="InterPro" id="IPR012349">
    <property type="entry name" value="Split_barrel_FMN-bd"/>
</dbReference>
<dbReference type="RefSeq" id="XP_007917376.1">
    <property type="nucleotide sequence ID" value="XM_007919185.1"/>
</dbReference>
<dbReference type="Pfam" id="PF01613">
    <property type="entry name" value="Flavin_Reduct"/>
    <property type="match status" value="1"/>
</dbReference>
<name>R8BEY2_PHAM7</name>
<dbReference type="AlphaFoldDB" id="R8BEY2"/>
<dbReference type="KEGG" id="tmn:UCRPA7_6648"/>
<feature type="domain" description="Flavin reductase like" evidence="6">
    <location>
        <begin position="90"/>
        <end position="251"/>
    </location>
</feature>
<dbReference type="EMBL" id="KB933248">
    <property type="protein sequence ID" value="EON97842.1"/>
    <property type="molecule type" value="Genomic_DNA"/>
</dbReference>
<organism evidence="7 8">
    <name type="scientific">Phaeoacremonium minimum (strain UCR-PA7)</name>
    <name type="common">Esca disease fungus</name>
    <name type="synonym">Togninia minima</name>
    <dbReference type="NCBI Taxonomy" id="1286976"/>
    <lineage>
        <taxon>Eukaryota</taxon>
        <taxon>Fungi</taxon>
        <taxon>Dikarya</taxon>
        <taxon>Ascomycota</taxon>
        <taxon>Pezizomycotina</taxon>
        <taxon>Sordariomycetes</taxon>
        <taxon>Sordariomycetidae</taxon>
        <taxon>Togniniales</taxon>
        <taxon>Togniniaceae</taxon>
        <taxon>Phaeoacremonium</taxon>
    </lineage>
</organism>
<keyword evidence="8" id="KW-1185">Reference proteome</keyword>
<keyword evidence="2" id="KW-0285">Flavoprotein</keyword>
<dbReference type="eggNOG" id="ENOG502QT1K">
    <property type="taxonomic scope" value="Eukaryota"/>
</dbReference>
<dbReference type="InterPro" id="IPR002563">
    <property type="entry name" value="Flavin_Rdtase-like_dom"/>
</dbReference>
<gene>
    <name evidence="7" type="ORF">UCRPA7_6648</name>
</gene>
<dbReference type="OrthoDB" id="10250990at2759"/>
<dbReference type="Proteomes" id="UP000014074">
    <property type="component" value="Unassembled WGS sequence"/>
</dbReference>
<dbReference type="PANTHER" id="PTHR33798">
    <property type="entry name" value="FLAVOPROTEIN OXYGENASE"/>
    <property type="match status" value="1"/>
</dbReference>
<evidence type="ECO:0000256" key="5">
    <source>
        <dbReference type="SAM" id="MobiDB-lite"/>
    </source>
</evidence>
<dbReference type="SUPFAM" id="SSF50475">
    <property type="entry name" value="FMN-binding split barrel"/>
    <property type="match status" value="1"/>
</dbReference>
<comment type="similarity">
    <text evidence="4">Belongs to the flavoredoxin family.</text>
</comment>
<dbReference type="GeneID" id="19327326"/>
<dbReference type="GO" id="GO:0010181">
    <property type="term" value="F:FMN binding"/>
    <property type="evidence" value="ECO:0007669"/>
    <property type="project" value="InterPro"/>
</dbReference>
<comment type="cofactor">
    <cofactor evidence="1">
        <name>FMN</name>
        <dbReference type="ChEBI" id="CHEBI:58210"/>
    </cofactor>
</comment>
<accession>R8BEY2</accession>
<dbReference type="Gene3D" id="2.30.110.10">
    <property type="entry name" value="Electron Transport, Fmn-binding Protein, Chain A"/>
    <property type="match status" value="1"/>
</dbReference>
<evidence type="ECO:0000313" key="8">
    <source>
        <dbReference type="Proteomes" id="UP000014074"/>
    </source>
</evidence>
<sequence>MSLTEAQLKAKSEAEIKRNPHPDFKKVEGSRPAFDAASNFRYSKTPAPQWQFGSGANSLQTAADAAKAHVAIDPYEEGRPAAFNYKLLISAIVPRPIAFVSTRSKDGRVENLAPFSYFQMVGSDPPLFVVGFVGALAADSRARDSLRNLVDSGECVINIISEHYVEAANSTSINAPYGTSEWAVSGLTPAYDCVDVKCARVKEAVFSVEGKLESAREFESRQTPGKKTSVLAVIEGTRFWVREDALNKDKNLIDPAVLRPMSRLGGVTYGRVTEAFELLRPDWDKDFGGQEAYEKLEKQRFGINGDAANGTNEGSQAASGAGSA</sequence>
<dbReference type="SMART" id="SM00903">
    <property type="entry name" value="Flavin_Reduct"/>
    <property type="match status" value="1"/>
</dbReference>
<dbReference type="PANTHER" id="PTHR33798:SF5">
    <property type="entry name" value="FLAVIN REDUCTASE LIKE DOMAIN-CONTAINING PROTEIN"/>
    <property type="match status" value="1"/>
</dbReference>
<evidence type="ECO:0000313" key="7">
    <source>
        <dbReference type="EMBL" id="EON97842.1"/>
    </source>
</evidence>
<protein>
    <submittedName>
        <fullName evidence="7">Putative flavoprotein oxygenase protein</fullName>
    </submittedName>
</protein>
<dbReference type="HOGENOM" id="CLU_059021_3_0_1"/>
<feature type="compositionally biased region" description="Low complexity" evidence="5">
    <location>
        <begin position="314"/>
        <end position="324"/>
    </location>
</feature>
<proteinExistence type="inferred from homology"/>